<sequence length="77" mass="8753">MRRNASLESLDKNQRKSKEVDKEQMMLNRQKGSPHQYQLRTSSPPDRLVPPCGVAKCSSHLAIGLGQHSHRQERVCS</sequence>
<reference evidence="2 3" key="1">
    <citation type="submission" date="2016-06" db="EMBL/GenBank/DDBJ databases">
        <title>The Draft Genome Sequence and Annotation of the Desert Woodrat Neotoma lepida.</title>
        <authorList>
            <person name="Campbell M."/>
            <person name="Oakeson K.F."/>
            <person name="Yandell M."/>
            <person name="Halpert J.R."/>
            <person name="Dearing D."/>
        </authorList>
    </citation>
    <scope>NUCLEOTIDE SEQUENCE [LARGE SCALE GENOMIC DNA]</scope>
    <source>
        <strain evidence="2">417</strain>
        <tissue evidence="2">Liver</tissue>
    </source>
</reference>
<dbReference type="OrthoDB" id="426657at2759"/>
<gene>
    <name evidence="2" type="ORF">A6R68_14402</name>
</gene>
<dbReference type="Proteomes" id="UP000092124">
    <property type="component" value="Unassembled WGS sequence"/>
</dbReference>
<name>A0A1A6H923_NEOLE</name>
<protein>
    <submittedName>
        <fullName evidence="2">Uncharacterized protein</fullName>
    </submittedName>
</protein>
<accession>A0A1A6H923</accession>
<proteinExistence type="predicted"/>
<keyword evidence="3" id="KW-1185">Reference proteome</keyword>
<dbReference type="STRING" id="56216.A0A1A6H923"/>
<evidence type="ECO:0000313" key="3">
    <source>
        <dbReference type="Proteomes" id="UP000092124"/>
    </source>
</evidence>
<dbReference type="AlphaFoldDB" id="A0A1A6H923"/>
<feature type="region of interest" description="Disordered" evidence="1">
    <location>
        <begin position="1"/>
        <end position="46"/>
    </location>
</feature>
<dbReference type="EMBL" id="LZPO01044190">
    <property type="protein sequence ID" value="OBS75088.1"/>
    <property type="molecule type" value="Genomic_DNA"/>
</dbReference>
<feature type="compositionally biased region" description="Basic and acidic residues" evidence="1">
    <location>
        <begin position="9"/>
        <end position="24"/>
    </location>
</feature>
<organism evidence="2 3">
    <name type="scientific">Neotoma lepida</name>
    <name type="common">Desert woodrat</name>
    <dbReference type="NCBI Taxonomy" id="56216"/>
    <lineage>
        <taxon>Eukaryota</taxon>
        <taxon>Metazoa</taxon>
        <taxon>Chordata</taxon>
        <taxon>Craniata</taxon>
        <taxon>Vertebrata</taxon>
        <taxon>Euteleostomi</taxon>
        <taxon>Mammalia</taxon>
        <taxon>Eutheria</taxon>
        <taxon>Euarchontoglires</taxon>
        <taxon>Glires</taxon>
        <taxon>Rodentia</taxon>
        <taxon>Myomorpha</taxon>
        <taxon>Muroidea</taxon>
        <taxon>Cricetidae</taxon>
        <taxon>Neotominae</taxon>
        <taxon>Neotoma</taxon>
    </lineage>
</organism>
<evidence type="ECO:0000313" key="2">
    <source>
        <dbReference type="EMBL" id="OBS75088.1"/>
    </source>
</evidence>
<evidence type="ECO:0000256" key="1">
    <source>
        <dbReference type="SAM" id="MobiDB-lite"/>
    </source>
</evidence>
<feature type="compositionally biased region" description="Polar residues" evidence="1">
    <location>
        <begin position="30"/>
        <end position="44"/>
    </location>
</feature>
<comment type="caution">
    <text evidence="2">The sequence shown here is derived from an EMBL/GenBank/DDBJ whole genome shotgun (WGS) entry which is preliminary data.</text>
</comment>